<evidence type="ECO:0000313" key="5">
    <source>
        <dbReference type="Proteomes" id="UP001597419"/>
    </source>
</evidence>
<keyword evidence="2" id="KW-0732">Signal</keyword>
<evidence type="ECO:0000259" key="3">
    <source>
        <dbReference type="Pfam" id="PF13628"/>
    </source>
</evidence>
<keyword evidence="1" id="KW-1133">Transmembrane helix</keyword>
<gene>
    <name evidence="4" type="ORF">ACFSYJ_08270</name>
</gene>
<protein>
    <submittedName>
        <fullName evidence="4">DUF4142 domain-containing protein</fullName>
    </submittedName>
</protein>
<dbReference type="Proteomes" id="UP001597419">
    <property type="component" value="Unassembled WGS sequence"/>
</dbReference>
<feature type="domain" description="DUF4142" evidence="3">
    <location>
        <begin position="36"/>
        <end position="167"/>
    </location>
</feature>
<keyword evidence="1" id="KW-0472">Membrane</keyword>
<dbReference type="RefSeq" id="WP_345387735.1">
    <property type="nucleotide sequence ID" value="NZ_BAABHG010000002.1"/>
</dbReference>
<evidence type="ECO:0000313" key="4">
    <source>
        <dbReference type="EMBL" id="MFD2458591.1"/>
    </source>
</evidence>
<proteinExistence type="predicted"/>
<feature type="chain" id="PRO_5046754999" evidence="2">
    <location>
        <begin position="32"/>
        <end position="242"/>
    </location>
</feature>
<sequence>MRSASDRRARSRALGLLLPVLVALGPAGTAAAVEESDATLVVKVRQAGLWEMPSGTWAQTRSENPRVKDVGRALLIDHGRLDVATRALAGELGVALPAEPTAEQRGWLGEERAARTPADFDRVFANRLRAAHGQILATIAQVRAGTRDDRVRAYATTANQAVLRHITLLESTGLIDYSALPPANVAATAPAPGGLALSTMDVLTAAVLALLLGGGMVGGLRLLRAGRGRAAAASTGTGAGRG</sequence>
<accession>A0ABW5GBR8</accession>
<dbReference type="Pfam" id="PF13628">
    <property type="entry name" value="DUF4142"/>
    <property type="match status" value="1"/>
</dbReference>
<organism evidence="4 5">
    <name type="scientific">Amycolatopsis samaneae</name>
    <dbReference type="NCBI Taxonomy" id="664691"/>
    <lineage>
        <taxon>Bacteria</taxon>
        <taxon>Bacillati</taxon>
        <taxon>Actinomycetota</taxon>
        <taxon>Actinomycetes</taxon>
        <taxon>Pseudonocardiales</taxon>
        <taxon>Pseudonocardiaceae</taxon>
        <taxon>Amycolatopsis</taxon>
    </lineage>
</organism>
<keyword evidence="5" id="KW-1185">Reference proteome</keyword>
<feature type="signal peptide" evidence="2">
    <location>
        <begin position="1"/>
        <end position="31"/>
    </location>
</feature>
<name>A0ABW5GBR8_9PSEU</name>
<reference evidence="5" key="1">
    <citation type="journal article" date="2019" name="Int. J. Syst. Evol. Microbiol.">
        <title>The Global Catalogue of Microorganisms (GCM) 10K type strain sequencing project: providing services to taxonomists for standard genome sequencing and annotation.</title>
        <authorList>
            <consortium name="The Broad Institute Genomics Platform"/>
            <consortium name="The Broad Institute Genome Sequencing Center for Infectious Disease"/>
            <person name="Wu L."/>
            <person name="Ma J."/>
        </authorList>
    </citation>
    <scope>NUCLEOTIDE SEQUENCE [LARGE SCALE GENOMIC DNA]</scope>
    <source>
        <strain evidence="5">CGMCC 4.7643</strain>
    </source>
</reference>
<dbReference type="PANTHER" id="PTHR38593:SF1">
    <property type="entry name" value="BLR2558 PROTEIN"/>
    <property type="match status" value="1"/>
</dbReference>
<feature type="transmembrane region" description="Helical" evidence="1">
    <location>
        <begin position="202"/>
        <end position="223"/>
    </location>
</feature>
<keyword evidence="1" id="KW-0812">Transmembrane</keyword>
<dbReference type="InterPro" id="IPR025419">
    <property type="entry name" value="DUF4142"/>
</dbReference>
<evidence type="ECO:0000256" key="2">
    <source>
        <dbReference type="SAM" id="SignalP"/>
    </source>
</evidence>
<comment type="caution">
    <text evidence="4">The sequence shown here is derived from an EMBL/GenBank/DDBJ whole genome shotgun (WGS) entry which is preliminary data.</text>
</comment>
<dbReference type="EMBL" id="JBHUKU010000004">
    <property type="protein sequence ID" value="MFD2458591.1"/>
    <property type="molecule type" value="Genomic_DNA"/>
</dbReference>
<dbReference type="PANTHER" id="PTHR38593">
    <property type="entry name" value="BLR2558 PROTEIN"/>
    <property type="match status" value="1"/>
</dbReference>
<evidence type="ECO:0000256" key="1">
    <source>
        <dbReference type="SAM" id="Phobius"/>
    </source>
</evidence>